<dbReference type="AlphaFoldDB" id="A0A9Y2F6T4"/>
<sequence length="477" mass="49592">MMPRSTSFLAAASLALAGCVAGPPPEIATPAPELPEEFIYSPETKEAASLAQLLPTDDPAFETFAELALQDAPSLAEAVARVDAARANASGAGAALLPSVGASASVTANRTNPAQFGVDLPGGAAFDTERTSYAGNLTASWEIDIFGRLKASERAALARLDAASANSEAVRITLLAEIAGAVIDWRTNDARTRALAQDLYAAERLAELATKREEAGLAPGFDRVRAEAAASQSRSRIAALSGERARILGRLVALTAQSPLTIGSQLLEEPEDDRVSAAPVALPSLLLTHRPDVRVAAAELAAADADLAAAAKLRFPRLTLSGALGLLAFDFSKLFDDGSDVYTAAGSLTAPLLDFGRIEAQIDGAAAGKRTAFAAYRGAVFNALGETESAYGAVTGSDAQVDSAARENAELERAYVLAETRYRAGLADFLTVLEARRAADASGERLAIAIGQANWARVQLWLALGGDSHEMTRSTSQ</sequence>
<dbReference type="GO" id="GO:0015562">
    <property type="term" value="F:efflux transmembrane transporter activity"/>
    <property type="evidence" value="ECO:0007669"/>
    <property type="project" value="InterPro"/>
</dbReference>
<keyword evidence="2" id="KW-1134">Transmembrane beta strand</keyword>
<keyword evidence="2" id="KW-0732">Signal</keyword>
<dbReference type="EMBL" id="CP127221">
    <property type="protein sequence ID" value="WIW96192.1"/>
    <property type="molecule type" value="Genomic_DNA"/>
</dbReference>
<dbReference type="PROSITE" id="PS51257">
    <property type="entry name" value="PROKAR_LIPOPROTEIN"/>
    <property type="match status" value="1"/>
</dbReference>
<dbReference type="SUPFAM" id="SSF56954">
    <property type="entry name" value="Outer membrane efflux proteins (OEP)"/>
    <property type="match status" value="1"/>
</dbReference>
<evidence type="ECO:0000256" key="1">
    <source>
        <dbReference type="ARBA" id="ARBA00007613"/>
    </source>
</evidence>
<keyword evidence="2" id="KW-0449">Lipoprotein</keyword>
<keyword evidence="4" id="KW-1185">Reference proteome</keyword>
<protein>
    <submittedName>
        <fullName evidence="3">Efflux transporter outer membrane subunit</fullName>
    </submittedName>
</protein>
<dbReference type="KEGG" id="arue:QQX03_03545"/>
<accession>A0A9Y2F6T4</accession>
<feature type="chain" id="PRO_5041020305" evidence="2">
    <location>
        <begin position="18"/>
        <end position="477"/>
    </location>
</feature>
<dbReference type="Gene3D" id="1.20.1600.10">
    <property type="entry name" value="Outer membrane efflux proteins (OEP)"/>
    <property type="match status" value="1"/>
</dbReference>
<keyword evidence="2" id="KW-0472">Membrane</keyword>
<keyword evidence="2" id="KW-0812">Transmembrane</keyword>
<keyword evidence="2" id="KW-0564">Palmitate</keyword>
<comment type="subcellular location">
    <subcellularLocation>
        <location evidence="2">Cell membrane</location>
        <topology evidence="2">Lipid-anchor</topology>
    </subcellularLocation>
</comment>
<dbReference type="Proteomes" id="UP001231445">
    <property type="component" value="Chromosome"/>
</dbReference>
<name>A0A9Y2F6T4_9SPHN</name>
<reference evidence="3 4" key="1">
    <citation type="submission" date="2023-06" db="EMBL/GenBank/DDBJ databases">
        <title>Altererythrobacter rubellus NBRC 112769 genome.</title>
        <authorList>
            <person name="Zhang K."/>
        </authorList>
    </citation>
    <scope>NUCLEOTIDE SEQUENCE [LARGE SCALE GENOMIC DNA]</scope>
    <source>
        <strain evidence="3 4">NBRC 112769</strain>
    </source>
</reference>
<dbReference type="RefSeq" id="WP_285976501.1">
    <property type="nucleotide sequence ID" value="NZ_CP127221.1"/>
</dbReference>
<dbReference type="InterPro" id="IPR003423">
    <property type="entry name" value="OMP_efflux"/>
</dbReference>
<gene>
    <name evidence="3" type="ORF">QQX03_03545</name>
</gene>
<evidence type="ECO:0000313" key="3">
    <source>
        <dbReference type="EMBL" id="WIW96192.1"/>
    </source>
</evidence>
<dbReference type="PANTHER" id="PTHR30203">
    <property type="entry name" value="OUTER MEMBRANE CATION EFFLUX PROTEIN"/>
    <property type="match status" value="1"/>
</dbReference>
<dbReference type="NCBIfam" id="TIGR01845">
    <property type="entry name" value="outer_NodT"/>
    <property type="match status" value="1"/>
</dbReference>
<dbReference type="Gene3D" id="2.20.200.10">
    <property type="entry name" value="Outer membrane efflux proteins (OEP)"/>
    <property type="match status" value="1"/>
</dbReference>
<dbReference type="Pfam" id="PF02321">
    <property type="entry name" value="OEP"/>
    <property type="match status" value="2"/>
</dbReference>
<dbReference type="PANTHER" id="PTHR30203:SF33">
    <property type="entry name" value="BLR4455 PROTEIN"/>
    <property type="match status" value="1"/>
</dbReference>
<evidence type="ECO:0000256" key="2">
    <source>
        <dbReference type="RuleBase" id="RU362097"/>
    </source>
</evidence>
<feature type="signal peptide" evidence="2">
    <location>
        <begin position="1"/>
        <end position="17"/>
    </location>
</feature>
<organism evidence="3 4">
    <name type="scientific">Altererythrobacter rubellus</name>
    <dbReference type="NCBI Taxonomy" id="2173831"/>
    <lineage>
        <taxon>Bacteria</taxon>
        <taxon>Pseudomonadati</taxon>
        <taxon>Pseudomonadota</taxon>
        <taxon>Alphaproteobacteria</taxon>
        <taxon>Sphingomonadales</taxon>
        <taxon>Erythrobacteraceae</taxon>
        <taxon>Altererythrobacter</taxon>
    </lineage>
</organism>
<proteinExistence type="inferred from homology"/>
<dbReference type="InterPro" id="IPR010131">
    <property type="entry name" value="MdtP/NodT-like"/>
</dbReference>
<dbReference type="GO" id="GO:0005886">
    <property type="term" value="C:plasma membrane"/>
    <property type="evidence" value="ECO:0007669"/>
    <property type="project" value="UniProtKB-SubCell"/>
</dbReference>
<evidence type="ECO:0000313" key="4">
    <source>
        <dbReference type="Proteomes" id="UP001231445"/>
    </source>
</evidence>
<comment type="similarity">
    <text evidence="1 2">Belongs to the outer membrane factor (OMF) (TC 1.B.17) family.</text>
</comment>